<dbReference type="InterPro" id="IPR050695">
    <property type="entry name" value="N-acetylmuramoyl_amidase_3"/>
</dbReference>
<dbReference type="Pfam" id="PF01520">
    <property type="entry name" value="Amidase_3"/>
    <property type="match status" value="1"/>
</dbReference>
<reference evidence="4 5" key="1">
    <citation type="submission" date="2016-12" db="EMBL/GenBank/DDBJ databases">
        <title>Domibacillus antri genome sequencing.</title>
        <authorList>
            <person name="Verma A."/>
            <person name="Krishnamurthi S."/>
        </authorList>
    </citation>
    <scope>NUCLEOTIDE SEQUENCE [LARGE SCALE GENOMIC DNA]</scope>
    <source>
        <strain evidence="4 5">XD80</strain>
    </source>
</reference>
<feature type="domain" description="SH3b" evidence="3">
    <location>
        <begin position="59"/>
        <end position="121"/>
    </location>
</feature>
<dbReference type="PANTHER" id="PTHR30404">
    <property type="entry name" value="N-ACETYLMURAMOYL-L-ALANINE AMIDASE"/>
    <property type="match status" value="1"/>
</dbReference>
<dbReference type="SUPFAM" id="SSF53187">
    <property type="entry name" value="Zn-dependent exopeptidases"/>
    <property type="match status" value="1"/>
</dbReference>
<evidence type="ECO:0000256" key="2">
    <source>
        <dbReference type="ARBA" id="ARBA00023316"/>
    </source>
</evidence>
<dbReference type="InterPro" id="IPR003646">
    <property type="entry name" value="SH3-like_bac-type"/>
</dbReference>
<evidence type="ECO:0000259" key="3">
    <source>
        <dbReference type="PROSITE" id="PS51781"/>
    </source>
</evidence>
<dbReference type="Gene3D" id="3.40.630.40">
    <property type="entry name" value="Zn-dependent exopeptidases"/>
    <property type="match status" value="1"/>
</dbReference>
<dbReference type="SMART" id="SM00287">
    <property type="entry name" value="SH3b"/>
    <property type="match status" value="2"/>
</dbReference>
<proteinExistence type="predicted"/>
<dbReference type="SMART" id="SM00646">
    <property type="entry name" value="Ami_3"/>
    <property type="match status" value="1"/>
</dbReference>
<evidence type="ECO:0000313" key="4">
    <source>
        <dbReference type="EMBL" id="OLN23633.1"/>
    </source>
</evidence>
<dbReference type="Proteomes" id="UP000185568">
    <property type="component" value="Unassembled WGS sequence"/>
</dbReference>
<dbReference type="GO" id="GO:0030288">
    <property type="term" value="C:outer membrane-bounded periplasmic space"/>
    <property type="evidence" value="ECO:0007669"/>
    <property type="project" value="TreeGrafter"/>
</dbReference>
<organism evidence="4 5">
    <name type="scientific">Domibacillus antri</name>
    <dbReference type="NCBI Taxonomy" id="1714264"/>
    <lineage>
        <taxon>Bacteria</taxon>
        <taxon>Bacillati</taxon>
        <taxon>Bacillota</taxon>
        <taxon>Bacilli</taxon>
        <taxon>Bacillales</taxon>
        <taxon>Bacillaceae</taxon>
        <taxon>Domibacillus</taxon>
    </lineage>
</organism>
<keyword evidence="2" id="KW-0961">Cell wall biogenesis/degradation</keyword>
<dbReference type="InterPro" id="IPR017293">
    <property type="entry name" value="N-acetylmuramoyl-L-ala_amidase"/>
</dbReference>
<dbReference type="PROSITE" id="PS51781">
    <property type="entry name" value="SH3B"/>
    <property type="match status" value="2"/>
</dbReference>
<evidence type="ECO:0000313" key="5">
    <source>
        <dbReference type="Proteomes" id="UP000185568"/>
    </source>
</evidence>
<gene>
    <name evidence="4" type="ORF">BTO30_03435</name>
</gene>
<dbReference type="GO" id="GO:0009253">
    <property type="term" value="P:peptidoglycan catabolic process"/>
    <property type="evidence" value="ECO:0007669"/>
    <property type="project" value="InterPro"/>
</dbReference>
<dbReference type="EMBL" id="MSDU01000006">
    <property type="protein sequence ID" value="OLN23633.1"/>
    <property type="molecule type" value="Genomic_DNA"/>
</dbReference>
<dbReference type="GO" id="GO:0071555">
    <property type="term" value="P:cell wall organization"/>
    <property type="evidence" value="ECO:0007669"/>
    <property type="project" value="UniProtKB-KW"/>
</dbReference>
<dbReference type="PIRSF" id="PIRSF037846">
    <property type="entry name" value="Autolysin_YrvJ_prd"/>
    <property type="match status" value="1"/>
</dbReference>
<accession>A0A1Q8Q8H7</accession>
<name>A0A1Q8Q8H7_9BACI</name>
<dbReference type="InterPro" id="IPR002508">
    <property type="entry name" value="MurNAc-LAA_cat"/>
</dbReference>
<feature type="domain" description="SH3b" evidence="3">
    <location>
        <begin position="1"/>
        <end position="51"/>
    </location>
</feature>
<dbReference type="AlphaFoldDB" id="A0A1Q8Q8H7"/>
<dbReference type="GO" id="GO:0008745">
    <property type="term" value="F:N-acetylmuramoyl-L-alanine amidase activity"/>
    <property type="evidence" value="ECO:0007669"/>
    <property type="project" value="InterPro"/>
</dbReference>
<protein>
    <recommendedName>
        <fullName evidence="3">SH3b domain-containing protein</fullName>
    </recommendedName>
</protein>
<evidence type="ECO:0000256" key="1">
    <source>
        <dbReference type="ARBA" id="ARBA00022801"/>
    </source>
</evidence>
<sequence>MREKPSLTASIIGQVNNGDQVSISSEKNDWVNIRYQNETAWISSQFVETQSAQRTPSAGGFAFITNDGTNIRTSPSTISAIIVQGTQGERYPIIGQEGDWYKISLASGNKAYVASWLVSTSNKTSLTAADSNSLKGKVIVLDPGHGGKDGGTTGTFGTLEKHVTLQTAKRLAGKLQEEGASVVLTRSSDQYISLPYRTDRAYNHHADAFISLHYDGSLDTSAAGFTAYYYHPGHKLLAESINLGLTHTLPAKNRGTRNGDYFVLRENNRPAVLLELGYLTNLNEESSIVTSSYQNLVTTGVYRGLVSYFSK</sequence>
<keyword evidence="1" id="KW-0378">Hydrolase</keyword>
<dbReference type="Pfam" id="PF08239">
    <property type="entry name" value="SH3_3"/>
    <property type="match status" value="2"/>
</dbReference>
<dbReference type="STRING" id="1714264.BTO30_03435"/>
<comment type="caution">
    <text evidence="4">The sequence shown here is derived from an EMBL/GenBank/DDBJ whole genome shotgun (WGS) entry which is preliminary data.</text>
</comment>
<keyword evidence="5" id="KW-1185">Reference proteome</keyword>
<dbReference type="Gene3D" id="2.30.30.40">
    <property type="entry name" value="SH3 Domains"/>
    <property type="match status" value="2"/>
</dbReference>
<dbReference type="PANTHER" id="PTHR30404:SF7">
    <property type="entry name" value="CELL WALL AMIDASE LYTH-RELATED"/>
    <property type="match status" value="1"/>
</dbReference>
<dbReference type="CDD" id="cd02696">
    <property type="entry name" value="MurNAc-LAA"/>
    <property type="match status" value="1"/>
</dbReference>